<comment type="caution">
    <text evidence="5">The sequence shown here is derived from an EMBL/GenBank/DDBJ whole genome shotgun (WGS) entry which is preliminary data.</text>
</comment>
<dbReference type="EMBL" id="BARS01003387">
    <property type="protein sequence ID" value="GAF82077.1"/>
    <property type="molecule type" value="Genomic_DNA"/>
</dbReference>
<evidence type="ECO:0000313" key="5">
    <source>
        <dbReference type="EMBL" id="GAF82077.1"/>
    </source>
</evidence>
<dbReference type="InterPro" id="IPR019734">
    <property type="entry name" value="TPR_rpt"/>
</dbReference>
<name>X0T1N6_9ZZZZ</name>
<keyword evidence="1" id="KW-0732">Signal</keyword>
<dbReference type="SUPFAM" id="SSF48452">
    <property type="entry name" value="TPR-like"/>
    <property type="match status" value="1"/>
</dbReference>
<keyword evidence="2" id="KW-0472">Membrane</keyword>
<dbReference type="Pfam" id="PF13525">
    <property type="entry name" value="YfiO"/>
    <property type="match status" value="1"/>
</dbReference>
<reference evidence="5" key="1">
    <citation type="journal article" date="2014" name="Front. Microbiol.">
        <title>High frequency of phylogenetically diverse reductive dehalogenase-homologous genes in deep subseafloor sedimentary metagenomes.</title>
        <authorList>
            <person name="Kawai M."/>
            <person name="Futagami T."/>
            <person name="Toyoda A."/>
            <person name="Takaki Y."/>
            <person name="Nishi S."/>
            <person name="Hori S."/>
            <person name="Arai W."/>
            <person name="Tsubouchi T."/>
            <person name="Morono Y."/>
            <person name="Uchiyama I."/>
            <person name="Ito T."/>
            <person name="Fujiyama A."/>
            <person name="Inagaki F."/>
            <person name="Takami H."/>
        </authorList>
    </citation>
    <scope>NUCLEOTIDE SEQUENCE</scope>
    <source>
        <strain evidence="5">Expedition CK06-06</strain>
    </source>
</reference>
<evidence type="ECO:0000256" key="1">
    <source>
        <dbReference type="ARBA" id="ARBA00022729"/>
    </source>
</evidence>
<accession>X0T1N6</accession>
<dbReference type="InterPro" id="IPR017689">
    <property type="entry name" value="BamD"/>
</dbReference>
<organism evidence="5">
    <name type="scientific">marine sediment metagenome</name>
    <dbReference type="NCBI Taxonomy" id="412755"/>
    <lineage>
        <taxon>unclassified sequences</taxon>
        <taxon>metagenomes</taxon>
        <taxon>ecological metagenomes</taxon>
    </lineage>
</organism>
<protein>
    <recommendedName>
        <fullName evidence="4">Outer membrane lipoprotein BamD-like domain-containing protein</fullName>
    </recommendedName>
</protein>
<dbReference type="Gene3D" id="1.25.40.10">
    <property type="entry name" value="Tetratricopeptide repeat domain"/>
    <property type="match status" value="1"/>
</dbReference>
<evidence type="ECO:0000259" key="4">
    <source>
        <dbReference type="Pfam" id="PF13525"/>
    </source>
</evidence>
<evidence type="ECO:0000256" key="3">
    <source>
        <dbReference type="ARBA" id="ARBA00023237"/>
    </source>
</evidence>
<proteinExistence type="predicted"/>
<sequence length="251" mass="29253">MRLLAVFILLFVILGCGSKPQKVLSPPEQFQYAKNLYEKKKFYKAQIAFENLIFTYPGNTVIDTAQYYLGMCYFNQKEYGIAAGEFKRLLSAYHKSEYADDAQYQIAMCHYKMSPKYQLDPIETYNAIDEFRLLIANYPVSSFRDDAVAKIKELEDKLAKKKFMTGKLYLKMGNYEPALTYFSFVRDNYPATDWAVRAFYYTGEVQECLEKYDEALQTFENFLVGFSEHEFAPKAKKEIDKITKKMASDDS</sequence>
<evidence type="ECO:0000256" key="2">
    <source>
        <dbReference type="ARBA" id="ARBA00023136"/>
    </source>
</evidence>
<dbReference type="PROSITE" id="PS50005">
    <property type="entry name" value="TPR"/>
    <property type="match status" value="1"/>
</dbReference>
<dbReference type="InterPro" id="IPR011990">
    <property type="entry name" value="TPR-like_helical_dom_sf"/>
</dbReference>
<feature type="domain" description="Outer membrane lipoprotein BamD-like" evidence="4">
    <location>
        <begin position="28"/>
        <end position="201"/>
    </location>
</feature>
<keyword evidence="3" id="KW-0998">Cell outer membrane</keyword>
<dbReference type="AlphaFoldDB" id="X0T1N6"/>
<gene>
    <name evidence="5" type="ORF">S01H1_06565</name>
</gene>
<dbReference type="InterPro" id="IPR039565">
    <property type="entry name" value="BamD-like"/>
</dbReference>
<dbReference type="NCBIfam" id="TIGR03302">
    <property type="entry name" value="OM_YfiO"/>
    <property type="match status" value="1"/>
</dbReference>
<dbReference type="PROSITE" id="PS51257">
    <property type="entry name" value="PROKAR_LIPOPROTEIN"/>
    <property type="match status" value="1"/>
</dbReference>